<dbReference type="AlphaFoldDB" id="A0AAX3Z916"/>
<evidence type="ECO:0000256" key="1">
    <source>
        <dbReference type="SAM" id="Phobius"/>
    </source>
</evidence>
<evidence type="ECO:0000313" key="3">
    <source>
        <dbReference type="EMBL" id="WMB13366.1"/>
    </source>
</evidence>
<keyword evidence="1" id="KW-0812">Transmembrane</keyword>
<dbReference type="EMBL" id="CP126746">
    <property type="protein sequence ID" value="WMB13366.1"/>
    <property type="molecule type" value="Genomic_DNA"/>
</dbReference>
<feature type="signal peptide" evidence="2">
    <location>
        <begin position="1"/>
        <end position="16"/>
    </location>
</feature>
<feature type="transmembrane region" description="Helical" evidence="1">
    <location>
        <begin position="280"/>
        <end position="302"/>
    </location>
</feature>
<keyword evidence="1" id="KW-0472">Membrane</keyword>
<dbReference type="Proteomes" id="UP001229386">
    <property type="component" value="Chromosome"/>
</dbReference>
<accession>A0AAX3Z916</accession>
<name>A0AAX3Z916_9ENTR</name>
<organism evidence="3 4">
    <name type="scientific">Enterobacter hormaechei</name>
    <dbReference type="NCBI Taxonomy" id="158836"/>
    <lineage>
        <taxon>Bacteria</taxon>
        <taxon>Pseudomonadati</taxon>
        <taxon>Pseudomonadota</taxon>
        <taxon>Gammaproteobacteria</taxon>
        <taxon>Enterobacterales</taxon>
        <taxon>Enterobacteriaceae</taxon>
        <taxon>Enterobacter</taxon>
        <taxon>Enterobacter cloacae complex</taxon>
    </lineage>
</organism>
<evidence type="ECO:0000256" key="2">
    <source>
        <dbReference type="SAM" id="SignalP"/>
    </source>
</evidence>
<evidence type="ECO:0000313" key="4">
    <source>
        <dbReference type="Proteomes" id="UP001229386"/>
    </source>
</evidence>
<protein>
    <submittedName>
        <fullName evidence="3">Oxygen tolerance domain protein</fullName>
    </submittedName>
</protein>
<reference evidence="3" key="1">
    <citation type="journal article" date="2023" name="J. Antimicrob. Chemother.">
        <title>Emergence of OXA-48-producing Enterobacter hormaechei in a Swiss companion animal clinic and their genetic relationship to clinical human isolates.</title>
        <authorList>
            <person name="Dona V."/>
            <person name="Nordmann P."/>
            <person name="Kittl S."/>
            <person name="Schuller S."/>
            <person name="Bouvier M."/>
            <person name="Poirel L."/>
            <person name="Endimiani A."/>
            <person name="Perreten V."/>
        </authorList>
    </citation>
    <scope>NUCLEOTIDE SEQUENCE</scope>
    <source>
        <strain evidence="3">Ehh_25</strain>
    </source>
</reference>
<gene>
    <name evidence="3" type="ORF">QPR60_11210</name>
</gene>
<feature type="chain" id="PRO_5043982540" evidence="2">
    <location>
        <begin position="17"/>
        <end position="337"/>
    </location>
</feature>
<dbReference type="RefSeq" id="WP_306675677.1">
    <property type="nucleotide sequence ID" value="NZ_CP126746.1"/>
</dbReference>
<keyword evidence="2" id="KW-0732">Signal</keyword>
<sequence>MRLLWLIVFLTLPCHAAMNITRELIAPEHVAPGQPVRVAVTFWTDGWFNPPPTWPDFPVENGDLLTTAIPNQLVTRREGGITWSGVRMERQVAAWDQGTLRLPAQEITFAAAGEAPTTVQLPPLEKNVTWPSDVQQPDRFLPASRLTLTQQVNIHTTHGDKGLRAGDVIERVVTVRAGDISPVQIPQLLFAIPGSHSQRLTAKNSLITSGRGDIDGAQRIETLRYLPIEAGEIVLPPIKLRWWDTTHQQWQLAELPGSRYTVGAALNAGAESVLKGKTDLPVSLIALFIALTIAGCMALWFLRHALRRSGQFLTNQYRRFWKPTALPGLVPKNRSHL</sequence>
<proteinExistence type="predicted"/>
<keyword evidence="1" id="KW-1133">Transmembrane helix</keyword>